<proteinExistence type="predicted"/>
<dbReference type="AlphaFoldDB" id="A0A2C5Y5N9"/>
<dbReference type="OrthoDB" id="534912at2759"/>
<feature type="compositionally biased region" description="Low complexity" evidence="1">
    <location>
        <begin position="52"/>
        <end position="66"/>
    </location>
</feature>
<organism evidence="2 3">
    <name type="scientific">Ophiocordyceps australis</name>
    <dbReference type="NCBI Taxonomy" id="1399860"/>
    <lineage>
        <taxon>Eukaryota</taxon>
        <taxon>Fungi</taxon>
        <taxon>Dikarya</taxon>
        <taxon>Ascomycota</taxon>
        <taxon>Pezizomycotina</taxon>
        <taxon>Sordariomycetes</taxon>
        <taxon>Hypocreomycetidae</taxon>
        <taxon>Hypocreales</taxon>
        <taxon>Ophiocordycipitaceae</taxon>
        <taxon>Ophiocordyceps</taxon>
    </lineage>
</organism>
<evidence type="ECO:0000256" key="1">
    <source>
        <dbReference type="SAM" id="MobiDB-lite"/>
    </source>
</evidence>
<feature type="compositionally biased region" description="Basic and acidic residues" evidence="1">
    <location>
        <begin position="76"/>
        <end position="86"/>
    </location>
</feature>
<name>A0A2C5Y5N9_9HYPO</name>
<comment type="caution">
    <text evidence="2">The sequence shown here is derived from an EMBL/GenBank/DDBJ whole genome shotgun (WGS) entry which is preliminary data.</text>
</comment>
<protein>
    <submittedName>
        <fullName evidence="2">Uncharacterized protein</fullName>
    </submittedName>
</protein>
<feature type="region of interest" description="Disordered" evidence="1">
    <location>
        <begin position="28"/>
        <end position="86"/>
    </location>
</feature>
<sequence length="86" mass="9501">MDDDQHGEFSYDYVEVRRDFLAWSPQRHEPAQGGIVIEPQHGIPEHATMARSSSLSGSSPTSDSKPSAPPSLNDILQEKPPESQRS</sequence>
<gene>
    <name evidence="2" type="ORF">CDD82_1944</name>
</gene>
<keyword evidence="3" id="KW-1185">Reference proteome</keyword>
<evidence type="ECO:0000313" key="2">
    <source>
        <dbReference type="EMBL" id="PHH63006.1"/>
    </source>
</evidence>
<evidence type="ECO:0000313" key="3">
    <source>
        <dbReference type="Proteomes" id="UP000224854"/>
    </source>
</evidence>
<dbReference type="EMBL" id="NJEU01001632">
    <property type="protein sequence ID" value="PHH63006.1"/>
    <property type="molecule type" value="Genomic_DNA"/>
</dbReference>
<accession>A0A2C5Y5N9</accession>
<reference evidence="2 3" key="1">
    <citation type="submission" date="2017-06" db="EMBL/GenBank/DDBJ databases">
        <title>Ant-infecting Ophiocordyceps genomes reveal a high diversity of potential behavioral manipulation genes and a possible major role for enterotoxins.</title>
        <authorList>
            <person name="De Bekker C."/>
            <person name="Evans H.C."/>
            <person name="Brachmann A."/>
            <person name="Hughes D.P."/>
        </authorList>
    </citation>
    <scope>NUCLEOTIDE SEQUENCE [LARGE SCALE GENOMIC DNA]</scope>
    <source>
        <strain evidence="2 3">1348a</strain>
    </source>
</reference>
<dbReference type="Proteomes" id="UP000224854">
    <property type="component" value="Unassembled WGS sequence"/>
</dbReference>